<dbReference type="EMBL" id="WOWK01000006">
    <property type="protein sequence ID" value="KAF0330576.1"/>
    <property type="molecule type" value="Genomic_DNA"/>
</dbReference>
<name>A0A8H3WRB8_9PEZI</name>
<organism evidence="2 3">
    <name type="scientific">Colletotrichum asianum</name>
    <dbReference type="NCBI Taxonomy" id="702518"/>
    <lineage>
        <taxon>Eukaryota</taxon>
        <taxon>Fungi</taxon>
        <taxon>Dikarya</taxon>
        <taxon>Ascomycota</taxon>
        <taxon>Pezizomycotina</taxon>
        <taxon>Sordariomycetes</taxon>
        <taxon>Hypocreomycetidae</taxon>
        <taxon>Glomerellales</taxon>
        <taxon>Glomerellaceae</taxon>
        <taxon>Colletotrichum</taxon>
        <taxon>Colletotrichum gloeosporioides species complex</taxon>
    </lineage>
</organism>
<evidence type="ECO:0000313" key="2">
    <source>
        <dbReference type="EMBL" id="KAF0330576.1"/>
    </source>
</evidence>
<dbReference type="Proteomes" id="UP000434172">
    <property type="component" value="Unassembled WGS sequence"/>
</dbReference>
<sequence>MPLCPTPHPTEQRRPGNHHPAAVSVTTLRAT</sequence>
<evidence type="ECO:0000256" key="1">
    <source>
        <dbReference type="SAM" id="MobiDB-lite"/>
    </source>
</evidence>
<reference evidence="2 3" key="1">
    <citation type="submission" date="2019-12" db="EMBL/GenBank/DDBJ databases">
        <title>A genome sequence resource for the geographically widespread anthracnose pathogen Colletotrichum asianum.</title>
        <authorList>
            <person name="Meng Y."/>
        </authorList>
    </citation>
    <scope>NUCLEOTIDE SEQUENCE [LARGE SCALE GENOMIC DNA]</scope>
    <source>
        <strain evidence="2 3">ICMP 18580</strain>
    </source>
</reference>
<evidence type="ECO:0000313" key="3">
    <source>
        <dbReference type="Proteomes" id="UP000434172"/>
    </source>
</evidence>
<proteinExistence type="predicted"/>
<gene>
    <name evidence="2" type="ORF">GQ607_001980</name>
</gene>
<dbReference type="AlphaFoldDB" id="A0A8H3WRB8"/>
<protein>
    <submittedName>
        <fullName evidence="2">Uncharacterized protein</fullName>
    </submittedName>
</protein>
<comment type="caution">
    <text evidence="2">The sequence shown here is derived from an EMBL/GenBank/DDBJ whole genome shotgun (WGS) entry which is preliminary data.</text>
</comment>
<feature type="region of interest" description="Disordered" evidence="1">
    <location>
        <begin position="1"/>
        <end position="31"/>
    </location>
</feature>
<accession>A0A8H3WRB8</accession>
<keyword evidence="3" id="KW-1185">Reference proteome</keyword>